<dbReference type="Pfam" id="PF07977">
    <property type="entry name" value="FabA"/>
    <property type="match status" value="1"/>
</dbReference>
<dbReference type="GO" id="GO:0016829">
    <property type="term" value="F:lyase activity"/>
    <property type="evidence" value="ECO:0007669"/>
    <property type="project" value="UniProtKB-KW"/>
</dbReference>
<dbReference type="SUPFAM" id="SSF54637">
    <property type="entry name" value="Thioesterase/thiol ester dehydrase-isomerase"/>
    <property type="match status" value="1"/>
</dbReference>
<evidence type="ECO:0000256" key="1">
    <source>
        <dbReference type="ARBA" id="ARBA00023239"/>
    </source>
</evidence>
<reference evidence="2" key="1">
    <citation type="submission" date="2018-06" db="EMBL/GenBank/DDBJ databases">
        <authorList>
            <person name="Zhirakovskaya E."/>
        </authorList>
    </citation>
    <scope>NUCLEOTIDE SEQUENCE</scope>
</reference>
<dbReference type="PANTHER" id="PTHR30272">
    <property type="entry name" value="3-HYDROXYACYL-[ACYL-CARRIER-PROTEIN] DEHYDRATASE"/>
    <property type="match status" value="1"/>
</dbReference>
<accession>A0A3B1DXU0</accession>
<gene>
    <name evidence="2" type="ORF">MNBD_PLANCTO03-2252</name>
</gene>
<protein>
    <recommendedName>
        <fullName evidence="3">3-hydroxyacyl-[acyl-carrier-protein] dehydratase</fullName>
    </recommendedName>
</protein>
<evidence type="ECO:0000313" key="2">
    <source>
        <dbReference type="EMBL" id="VAX41963.1"/>
    </source>
</evidence>
<dbReference type="EMBL" id="UOGK01000618">
    <property type="protein sequence ID" value="VAX41963.1"/>
    <property type="molecule type" value="Genomic_DNA"/>
</dbReference>
<sequence length="184" mass="20539">MAEAQADTVTDSAGQSEAAPDRNGLLLDLDAIDLNRRLLDREALKAWIPHRGVMHLLDSVVWVNDEMTNGIGHRTIREDEFWVEGHFPTKATFPGVLMVETGAQLALYLFNIRAGSLQMPAFLRIEECVFRQPVKPGDEFFVLCRGVKKGRRRFVSDIQGVVDSTIVFQARITGMTLGDTPETP</sequence>
<organism evidence="2">
    <name type="scientific">hydrothermal vent metagenome</name>
    <dbReference type="NCBI Taxonomy" id="652676"/>
    <lineage>
        <taxon>unclassified sequences</taxon>
        <taxon>metagenomes</taxon>
        <taxon>ecological metagenomes</taxon>
    </lineage>
</organism>
<proteinExistence type="predicted"/>
<dbReference type="Gene3D" id="3.10.129.10">
    <property type="entry name" value="Hotdog Thioesterase"/>
    <property type="match status" value="1"/>
</dbReference>
<dbReference type="InterPro" id="IPR029069">
    <property type="entry name" value="HotDog_dom_sf"/>
</dbReference>
<dbReference type="InterPro" id="IPR013114">
    <property type="entry name" value="FabA_FabZ"/>
</dbReference>
<keyword evidence="1" id="KW-0456">Lyase</keyword>
<name>A0A3B1DXU0_9ZZZZ</name>
<dbReference type="PANTHER" id="PTHR30272:SF1">
    <property type="entry name" value="3-HYDROXYACYL-[ACYL-CARRIER-PROTEIN] DEHYDRATASE"/>
    <property type="match status" value="1"/>
</dbReference>
<evidence type="ECO:0008006" key="3">
    <source>
        <dbReference type="Google" id="ProtNLM"/>
    </source>
</evidence>
<dbReference type="AlphaFoldDB" id="A0A3B1DXU0"/>